<dbReference type="InterPro" id="IPR016040">
    <property type="entry name" value="NAD(P)-bd_dom"/>
</dbReference>
<dbReference type="Gene3D" id="3.40.50.720">
    <property type="entry name" value="NAD(P)-binding Rossmann-like Domain"/>
    <property type="match status" value="1"/>
</dbReference>
<gene>
    <name evidence="2" type="ORF">METZ01_LOCUS93718</name>
</gene>
<protein>
    <recommendedName>
        <fullName evidence="1">NAD(P)-binding domain-containing protein</fullName>
    </recommendedName>
</protein>
<dbReference type="Pfam" id="PF16363">
    <property type="entry name" value="GDP_Man_Dehyd"/>
    <property type="match status" value="1"/>
</dbReference>
<dbReference type="InterPro" id="IPR013445">
    <property type="entry name" value="CDP_4_6_deHydtase"/>
</dbReference>
<dbReference type="EMBL" id="UINC01009097">
    <property type="protein sequence ID" value="SVA40864.1"/>
    <property type="molecule type" value="Genomic_DNA"/>
</dbReference>
<reference evidence="2" key="1">
    <citation type="submission" date="2018-05" db="EMBL/GenBank/DDBJ databases">
        <authorList>
            <person name="Lanie J.A."/>
            <person name="Ng W.-L."/>
            <person name="Kazmierczak K.M."/>
            <person name="Andrzejewski T.M."/>
            <person name="Davidsen T.M."/>
            <person name="Wayne K.J."/>
            <person name="Tettelin H."/>
            <person name="Glass J.I."/>
            <person name="Rusch D."/>
            <person name="Podicherti R."/>
            <person name="Tsui H.-C.T."/>
            <person name="Winkler M.E."/>
        </authorList>
    </citation>
    <scope>NUCLEOTIDE SEQUENCE</scope>
</reference>
<dbReference type="AlphaFoldDB" id="A0A381VKW3"/>
<dbReference type="NCBIfam" id="TIGR02622">
    <property type="entry name" value="CDP_4_6_dhtase"/>
    <property type="match status" value="1"/>
</dbReference>
<dbReference type="Gene3D" id="3.90.25.10">
    <property type="entry name" value="UDP-galactose 4-epimerase, domain 1"/>
    <property type="match status" value="1"/>
</dbReference>
<dbReference type="PANTHER" id="PTHR43000">
    <property type="entry name" value="DTDP-D-GLUCOSE 4,6-DEHYDRATASE-RELATED"/>
    <property type="match status" value="1"/>
</dbReference>
<proteinExistence type="predicted"/>
<sequence length="369" mass="42174">MSQKIFNDIFKGKTVLVTGHTGFIGSWLTLWLKYLGANIIGYSLNPPTDPSLFDILNLDNEITNVTSDIRDKKKLFETVKKYEPEFVFHLAAQSLVRDSYENPLDTFEINVLGTANMLEVLRFSPSVKVALIMTSDKCYDNKISNLPHIEDDPMGGIDPYSASKGAAELITSSYKDSFFDINDHKISISTIRAGNILGGGDWAKDRIIPDSINAINRNHNIKIRNPDSIRPWQYVLEPISGMLWLARKMYSNQKEFNQSWNFGPEIGQKFLTVKEIADYILTKSNSSLKIDFTDNSNQPFESKKLMIDSSKAYSNLDWKNIYTIDNALSETIAWYKTYQNKQEDMKEFSISQIDNYVSKAKQVNMNWTK</sequence>
<evidence type="ECO:0000313" key="2">
    <source>
        <dbReference type="EMBL" id="SVA40864.1"/>
    </source>
</evidence>
<evidence type="ECO:0000259" key="1">
    <source>
        <dbReference type="Pfam" id="PF16363"/>
    </source>
</evidence>
<dbReference type="SUPFAM" id="SSF51735">
    <property type="entry name" value="NAD(P)-binding Rossmann-fold domains"/>
    <property type="match status" value="1"/>
</dbReference>
<feature type="domain" description="NAD(P)-binding" evidence="1">
    <location>
        <begin position="16"/>
        <end position="330"/>
    </location>
</feature>
<name>A0A381VKW3_9ZZZZ</name>
<dbReference type="InterPro" id="IPR036291">
    <property type="entry name" value="NAD(P)-bd_dom_sf"/>
</dbReference>
<organism evidence="2">
    <name type="scientific">marine metagenome</name>
    <dbReference type="NCBI Taxonomy" id="408172"/>
    <lineage>
        <taxon>unclassified sequences</taxon>
        <taxon>metagenomes</taxon>
        <taxon>ecological metagenomes</taxon>
    </lineage>
</organism>
<accession>A0A381VKW3</accession>